<protein>
    <submittedName>
        <fullName evidence="2">Uncharacterized protein</fullName>
    </submittedName>
</protein>
<geneLocation type="plasmid" evidence="2">
    <name>pSWKR38E2</name>
</geneLocation>
<sequence>MRNIDDIIFAVFNEENLNSDEEKLLSESNIDIYHFYNADIEFQPEILIGLNLTLKNRIKDIKTFSTCKECNKEYRKRYKYRPYLECYDIEFCDECIKNFALDYISLRRIEKCFTLANEEYNKLDTYFNNKFNKITDILMDVAKRREEIGKWMSEYSKNYSMRIDKLTAYYEIVGNTVSISHNLYNGEILNSLSDIEQFNILKVKYDSDCKNIELRFEDYSKREYYFKTNKKGSFNWIVPKGMSLKVDSYYDGDYENSDFYFE</sequence>
<dbReference type="AlphaFoldDB" id="A0A126JJ86"/>
<dbReference type="EMBL" id="KT897279">
    <property type="protein sequence ID" value="ALT05746.1"/>
    <property type="molecule type" value="Genomic_DNA"/>
</dbReference>
<accession>A0A126JJ86</accession>
<proteinExistence type="predicted"/>
<geneLocation type="plasmid" evidence="1">
    <name>pFWSKR40E1</name>
</geneLocation>
<evidence type="ECO:0000313" key="2">
    <source>
        <dbReference type="EMBL" id="ALT05746.1"/>
    </source>
</evidence>
<organism evidence="2">
    <name type="scientific">Clostridium botulinum</name>
    <dbReference type="NCBI Taxonomy" id="1491"/>
    <lineage>
        <taxon>Bacteria</taxon>
        <taxon>Bacillati</taxon>
        <taxon>Bacillota</taxon>
        <taxon>Clostridia</taxon>
        <taxon>Eubacteriales</taxon>
        <taxon>Clostridiaceae</taxon>
        <taxon>Clostridium</taxon>
    </lineage>
</organism>
<evidence type="ECO:0000313" key="1">
    <source>
        <dbReference type="EMBL" id="ALT05646.1"/>
    </source>
</evidence>
<dbReference type="EMBL" id="KT897278">
    <property type="protein sequence ID" value="ALT05646.1"/>
    <property type="molecule type" value="Genomic_DNA"/>
</dbReference>
<dbReference type="RefSeq" id="WP_172688183.1">
    <property type="nucleotide sequence ID" value="NZ_KT897280.1"/>
</dbReference>
<geneLocation type="plasmid" evidence="3">
    <name>pFI1111E1</name>
</geneLocation>
<dbReference type="EMBL" id="KT897280">
    <property type="protein sequence ID" value="ALT05848.1"/>
    <property type="molecule type" value="Genomic_DNA"/>
</dbReference>
<reference evidence="2" key="1">
    <citation type="journal article" date="2016" name="Genome Biol. Evol.">
        <title>Evolution of chromosomal Clostridium botulinum type E neurotoxin gene clusters: evidence provided by their rare plasmid borne counterparts.</title>
        <authorList>
            <person name="Carter A.T."/>
            <person name="Austin J.W."/>
            <person name="Weedmark K.A."/>
            <person name="Peck M.W."/>
        </authorList>
    </citation>
    <scope>NUCLEOTIDE SEQUENCE</scope>
    <source>
        <strain evidence="3">FI1111E1</strain>
        <strain evidence="1">FWSKR40E1</strain>
        <strain evidence="2">SWKR38E2</strain>
        <plasmid evidence="3">pFI1111E1</plasmid>
        <plasmid evidence="1">pFWSKR40E1</plasmid>
        <plasmid evidence="2">pSWKR38E2</plasmid>
    </source>
</reference>
<keyword evidence="2" id="KW-0614">Plasmid</keyword>
<name>A0A126JJ86_CLOBO</name>
<evidence type="ECO:0000313" key="3">
    <source>
        <dbReference type="EMBL" id="ALT05848.1"/>
    </source>
</evidence>